<evidence type="ECO:0000256" key="3">
    <source>
        <dbReference type="SAM" id="SignalP"/>
    </source>
</evidence>
<feature type="signal peptide" evidence="3">
    <location>
        <begin position="1"/>
        <end position="25"/>
    </location>
</feature>
<reference evidence="6 7" key="1">
    <citation type="submission" date="2019-08" db="EMBL/GenBank/DDBJ databases">
        <title>Genome of Phaeodactylibacter luteus.</title>
        <authorList>
            <person name="Bowman J.P."/>
        </authorList>
    </citation>
    <scope>NUCLEOTIDE SEQUENCE [LARGE SCALE GENOMIC DNA]</scope>
    <source>
        <strain evidence="6 7">KCTC 42180</strain>
    </source>
</reference>
<name>A0A5C6RG31_9BACT</name>
<feature type="domain" description="PA" evidence="4">
    <location>
        <begin position="56"/>
        <end position="151"/>
    </location>
</feature>
<dbReference type="Gene3D" id="2.60.40.10">
    <property type="entry name" value="Immunoglobulins"/>
    <property type="match status" value="1"/>
</dbReference>
<protein>
    <submittedName>
        <fullName evidence="6">T9SS type A sorting domain-containing protein</fullName>
    </submittedName>
</protein>
<dbReference type="SUPFAM" id="SSF52025">
    <property type="entry name" value="PA domain"/>
    <property type="match status" value="1"/>
</dbReference>
<keyword evidence="2" id="KW-0325">Glycoprotein</keyword>
<dbReference type="RefSeq" id="WP_147169249.1">
    <property type="nucleotide sequence ID" value="NZ_VOOR01000062.1"/>
</dbReference>
<evidence type="ECO:0000313" key="6">
    <source>
        <dbReference type="EMBL" id="TXB61388.1"/>
    </source>
</evidence>
<dbReference type="NCBIfam" id="TIGR04183">
    <property type="entry name" value="Por_Secre_tail"/>
    <property type="match status" value="1"/>
</dbReference>
<dbReference type="InterPro" id="IPR003137">
    <property type="entry name" value="PA_domain"/>
</dbReference>
<evidence type="ECO:0000256" key="1">
    <source>
        <dbReference type="ARBA" id="ARBA00022729"/>
    </source>
</evidence>
<dbReference type="CDD" id="cd04818">
    <property type="entry name" value="PA_subtilisin_1"/>
    <property type="match status" value="1"/>
</dbReference>
<dbReference type="PANTHER" id="PTHR22702">
    <property type="entry name" value="PROTEASE-ASSOCIATED DOMAIN-CONTAINING PROTEIN"/>
    <property type="match status" value="1"/>
</dbReference>
<comment type="caution">
    <text evidence="6">The sequence shown here is derived from an EMBL/GenBank/DDBJ whole genome shotgun (WGS) entry which is preliminary data.</text>
</comment>
<dbReference type="InterPro" id="IPR046450">
    <property type="entry name" value="PA_dom_sf"/>
</dbReference>
<dbReference type="InterPro" id="IPR013783">
    <property type="entry name" value="Ig-like_fold"/>
</dbReference>
<sequence>MKKTYLTKLLGMALMLLAATSFVQAQGTLTVDAPASVAGDYTVGRAGFGPRFGATVSAPVVTVTDTSGATTGCFMLDSGVADVAGAIALVDRGVCGFPVKALSAQAAGAVGVIICNNDVANPDAILNPGGDDGCQATIPTVFMSYNDCQAIRMEEGLMVTIVQDDLPPAGYVFETAIEITDGTYTIDSIPTFNNSFTNATGELWYKYTAAADGVLSISSCQDTAATRGIVTLHPGGCFGSLAIFDFGIANCTEGPGAGAGSDIQFLAFAGQEYYIVWDNALSADGFDFTVNLDPLPAVPVTFNVDMNNETVSSDGVSMVVGGPGVTDLNEVTLVAMADEDGDGIYSVTYDVTTLDTIGYAFLNGALEVANLESVPDSCGLPSGFGFNIRPLINNAIDAFELDAVCFSSCSACPLDEVTDCDDPLIFFADDTEGYTEGEVSSQSDWWSVWPGATVGGQVTTEQANSGAQSVKISGDIAGQDALVLLGDRTEGHFITTWQMYVPEGSNAYFNIQHPEATGNWALEVLMDNAGTGELSVYDGSGPYEFSYPEGEWFPVTTIIDIDNDVARMIIGRRTIATWTFSGGSAATSNMLGGINFYPLNATYTFYVDDLQYWQIPDAGVGQYCYTATEAAEGMNTVEDLSCFGGGVFYDTGDNSGLSARWFSYTATEDGYINISSCGAPADTRGYILGGPCDDLSILSANDDRCLMSTGDPYATLAEAPVTAGETYYIMWDSYWDDLGFDWELTFTAGDLPESNFCESAAAVEPGTYTTDSFGEAAIGKGLLGASTNSASAFFAPALYAGAAWYAYTPSEDQTIRINSCDSGEDTYVIVYTGECGNFSSLTLAGESDDDCIVSSDLTLDVTAGTTYYIEWLDLYEPASFDWELSVVQQVASVTFNVDVTLLVDAGELSGDGMFIAGSFSNFENVAMSDSDGDNIWTVTVDVPQNMMSTYKFKNGVDGWEGIDTSIGEDCTTGDFSDRFIEVAEEEMITLDPVCFGYCVACNIVDVDEQQLESGVSVFPNPASGVVNVKVQLAETASDLNIRLVNALGQVVLSRDLGQTQADMIELNVEGIAAGTYMLQVRDGQAQFTQSVVIK</sequence>
<proteinExistence type="predicted"/>
<feature type="domain" description="Secretion system C-terminal sorting" evidence="5">
    <location>
        <begin position="1017"/>
        <end position="1093"/>
    </location>
</feature>
<dbReference type="Gene3D" id="3.50.30.30">
    <property type="match status" value="1"/>
</dbReference>
<dbReference type="Proteomes" id="UP000321580">
    <property type="component" value="Unassembled WGS sequence"/>
</dbReference>
<dbReference type="Pfam" id="PF02225">
    <property type="entry name" value="PA"/>
    <property type="match status" value="1"/>
</dbReference>
<evidence type="ECO:0000256" key="2">
    <source>
        <dbReference type="ARBA" id="ARBA00023180"/>
    </source>
</evidence>
<keyword evidence="7" id="KW-1185">Reference proteome</keyword>
<evidence type="ECO:0000259" key="5">
    <source>
        <dbReference type="Pfam" id="PF18962"/>
    </source>
</evidence>
<organism evidence="6 7">
    <name type="scientific">Phaeodactylibacter luteus</name>
    <dbReference type="NCBI Taxonomy" id="1564516"/>
    <lineage>
        <taxon>Bacteria</taxon>
        <taxon>Pseudomonadati</taxon>
        <taxon>Bacteroidota</taxon>
        <taxon>Saprospiria</taxon>
        <taxon>Saprospirales</taxon>
        <taxon>Haliscomenobacteraceae</taxon>
        <taxon>Phaeodactylibacter</taxon>
    </lineage>
</organism>
<keyword evidence="1 3" id="KW-0732">Signal</keyword>
<feature type="chain" id="PRO_5022682212" evidence="3">
    <location>
        <begin position="26"/>
        <end position="1094"/>
    </location>
</feature>
<accession>A0A5C6RG31</accession>
<dbReference type="Pfam" id="PF18962">
    <property type="entry name" value="Por_Secre_tail"/>
    <property type="match status" value="1"/>
</dbReference>
<evidence type="ECO:0000313" key="7">
    <source>
        <dbReference type="Proteomes" id="UP000321580"/>
    </source>
</evidence>
<dbReference type="PANTHER" id="PTHR22702:SF1">
    <property type="entry name" value="PROTEASE-ASSOCIATED DOMAIN-CONTAINING PROTEIN 1"/>
    <property type="match status" value="1"/>
</dbReference>
<dbReference type="InterPro" id="IPR026444">
    <property type="entry name" value="Secre_tail"/>
</dbReference>
<dbReference type="AlphaFoldDB" id="A0A5C6RG31"/>
<evidence type="ECO:0000259" key="4">
    <source>
        <dbReference type="Pfam" id="PF02225"/>
    </source>
</evidence>
<gene>
    <name evidence="6" type="ORF">FRY97_19425</name>
</gene>
<dbReference type="OrthoDB" id="1401747at2"/>
<dbReference type="EMBL" id="VOOR01000062">
    <property type="protein sequence ID" value="TXB61388.1"/>
    <property type="molecule type" value="Genomic_DNA"/>
</dbReference>